<dbReference type="InterPro" id="IPR036565">
    <property type="entry name" value="Mur-like_cat_sf"/>
</dbReference>
<comment type="similarity">
    <text evidence="7">Belongs to the MurCDEF family.</text>
</comment>
<comment type="subcellular location">
    <subcellularLocation>
        <location evidence="1 7 8">Cytoplasm</location>
    </subcellularLocation>
</comment>
<keyword evidence="7 8" id="KW-0131">Cell cycle</keyword>
<evidence type="ECO:0000256" key="3">
    <source>
        <dbReference type="ARBA" id="ARBA00022490"/>
    </source>
</evidence>
<dbReference type="Pfam" id="PF08245">
    <property type="entry name" value="Mur_ligase_M"/>
    <property type="match status" value="1"/>
</dbReference>
<keyword evidence="5 7" id="KW-0547">Nucleotide-binding</keyword>
<dbReference type="SUPFAM" id="SSF53623">
    <property type="entry name" value="MurD-like peptide ligases, catalytic domain"/>
    <property type="match status" value="1"/>
</dbReference>
<dbReference type="Proteomes" id="UP000315724">
    <property type="component" value="Chromosome"/>
</dbReference>
<dbReference type="AlphaFoldDB" id="A0A517QUC6"/>
<evidence type="ECO:0000313" key="11">
    <source>
        <dbReference type="EMBL" id="QDT35218.1"/>
    </source>
</evidence>
<proteinExistence type="inferred from homology"/>
<keyword evidence="7 8" id="KW-0133">Cell shape</keyword>
<feature type="binding site" evidence="7">
    <location>
        <begin position="109"/>
        <end position="115"/>
    </location>
    <ligand>
        <name>ATP</name>
        <dbReference type="ChEBI" id="CHEBI:30616"/>
    </ligand>
</feature>
<keyword evidence="4 7" id="KW-0436">Ligase</keyword>
<evidence type="ECO:0000256" key="1">
    <source>
        <dbReference type="ARBA" id="ARBA00004496"/>
    </source>
</evidence>
<keyword evidence="7 8" id="KW-0573">Peptidoglycan synthesis</keyword>
<organism evidence="11 12">
    <name type="scientific">Thalassoglobus polymorphus</name>
    <dbReference type="NCBI Taxonomy" id="2527994"/>
    <lineage>
        <taxon>Bacteria</taxon>
        <taxon>Pseudomonadati</taxon>
        <taxon>Planctomycetota</taxon>
        <taxon>Planctomycetia</taxon>
        <taxon>Planctomycetales</taxon>
        <taxon>Planctomycetaceae</taxon>
        <taxon>Thalassoglobus</taxon>
    </lineage>
</organism>
<dbReference type="GO" id="GO:0005737">
    <property type="term" value="C:cytoplasm"/>
    <property type="evidence" value="ECO:0007669"/>
    <property type="project" value="UniProtKB-SubCell"/>
</dbReference>
<evidence type="ECO:0000256" key="8">
    <source>
        <dbReference type="RuleBase" id="RU003664"/>
    </source>
</evidence>
<sequence length="451" mass="49183">MGLGRFGGGVGVVRFLLQRGAEVTLTDLQTREQLAESLSQVDIDQLSQLVLGEHREMDFANADLIVVNPGIAIHENRFTKVALDHNVPITTEMNLFWERCRARRLIVTGTVGKSTTTALIHHLLSTNGVSCRLGGNIGISLLPDVETISPDEWVVLELSSFQLEHLVALKPRAEVAVVTNFAPNHLDWHGGLDSYRTAKQRALSWQLPGDVSVLHESLRDWETHGDRVLFGAECSSGSASVSLQQDRFVINFGGNEQEILFRSLPVSLNSPHQRLNIAASVAAVCSRFPISLSKIQQSLNSFQQLPHRLEEVATVHGVKFLNDSKATTPEATLAALNSIDSPFVLIAGGKSKNVDLSSLCQAISNRAKAVALIGETGPCMAEMISQANRSVELIVVETLPEAFTWAVQRVGSEEAVLFSPACSSGSQFANYAQRGEVFRHLVESHVKNLPF</sequence>
<dbReference type="EC" id="6.3.2.9" evidence="7 8"/>
<evidence type="ECO:0000256" key="5">
    <source>
        <dbReference type="ARBA" id="ARBA00022741"/>
    </source>
</evidence>
<evidence type="ECO:0000256" key="4">
    <source>
        <dbReference type="ARBA" id="ARBA00022598"/>
    </source>
</evidence>
<dbReference type="PANTHER" id="PTHR43692:SF1">
    <property type="entry name" value="UDP-N-ACETYLMURAMOYLALANINE--D-GLUTAMATE LIGASE"/>
    <property type="match status" value="1"/>
</dbReference>
<dbReference type="Pfam" id="PF21799">
    <property type="entry name" value="MurD-like_N"/>
    <property type="match status" value="1"/>
</dbReference>
<evidence type="ECO:0000256" key="6">
    <source>
        <dbReference type="ARBA" id="ARBA00022840"/>
    </source>
</evidence>
<dbReference type="Pfam" id="PF02875">
    <property type="entry name" value="Mur_ligase_C"/>
    <property type="match status" value="1"/>
</dbReference>
<dbReference type="GO" id="GO:0071555">
    <property type="term" value="P:cell wall organization"/>
    <property type="evidence" value="ECO:0007669"/>
    <property type="project" value="UniProtKB-KW"/>
</dbReference>
<dbReference type="InterPro" id="IPR004101">
    <property type="entry name" value="Mur_ligase_C"/>
</dbReference>
<dbReference type="GO" id="GO:0008360">
    <property type="term" value="P:regulation of cell shape"/>
    <property type="evidence" value="ECO:0007669"/>
    <property type="project" value="UniProtKB-KW"/>
</dbReference>
<comment type="function">
    <text evidence="7 8">Cell wall formation. Catalyzes the addition of glutamate to the nucleotide precursor UDP-N-acetylmuramoyl-L-alanine (UMA).</text>
</comment>
<evidence type="ECO:0000259" key="9">
    <source>
        <dbReference type="Pfam" id="PF02875"/>
    </source>
</evidence>
<dbReference type="GO" id="GO:0009252">
    <property type="term" value="P:peptidoglycan biosynthetic process"/>
    <property type="evidence" value="ECO:0007669"/>
    <property type="project" value="UniProtKB-UniRule"/>
</dbReference>
<dbReference type="KEGG" id="tpol:Mal48_44940"/>
<dbReference type="GO" id="GO:0008764">
    <property type="term" value="F:UDP-N-acetylmuramoylalanine-D-glutamate ligase activity"/>
    <property type="evidence" value="ECO:0007669"/>
    <property type="project" value="UniProtKB-UniRule"/>
</dbReference>
<feature type="domain" description="Mur ligase central" evidence="10">
    <location>
        <begin position="107"/>
        <end position="216"/>
    </location>
</feature>
<keyword evidence="7 8" id="KW-0132">Cell division</keyword>
<dbReference type="NCBIfam" id="TIGR01087">
    <property type="entry name" value="murD"/>
    <property type="match status" value="1"/>
</dbReference>
<comment type="pathway">
    <text evidence="2 7 8">Cell wall biogenesis; peptidoglycan biosynthesis.</text>
</comment>
<dbReference type="PANTHER" id="PTHR43692">
    <property type="entry name" value="UDP-N-ACETYLMURAMOYLALANINE--D-GLUTAMATE LIGASE"/>
    <property type="match status" value="1"/>
</dbReference>
<dbReference type="EMBL" id="CP036267">
    <property type="protein sequence ID" value="QDT35218.1"/>
    <property type="molecule type" value="Genomic_DNA"/>
</dbReference>
<dbReference type="SUPFAM" id="SSF51984">
    <property type="entry name" value="MurCD N-terminal domain"/>
    <property type="match status" value="1"/>
</dbReference>
<dbReference type="GO" id="GO:0051301">
    <property type="term" value="P:cell division"/>
    <property type="evidence" value="ECO:0007669"/>
    <property type="project" value="UniProtKB-KW"/>
</dbReference>
<evidence type="ECO:0000256" key="7">
    <source>
        <dbReference type="HAMAP-Rule" id="MF_00639"/>
    </source>
</evidence>
<dbReference type="SUPFAM" id="SSF53244">
    <property type="entry name" value="MurD-like peptide ligases, peptide-binding domain"/>
    <property type="match status" value="1"/>
</dbReference>
<dbReference type="GO" id="GO:0005524">
    <property type="term" value="F:ATP binding"/>
    <property type="evidence" value="ECO:0007669"/>
    <property type="project" value="UniProtKB-UniRule"/>
</dbReference>
<dbReference type="Gene3D" id="3.40.1190.10">
    <property type="entry name" value="Mur-like, catalytic domain"/>
    <property type="match status" value="1"/>
</dbReference>
<keyword evidence="6 7" id="KW-0067">ATP-binding</keyword>
<reference evidence="11 12" key="1">
    <citation type="submission" date="2019-02" db="EMBL/GenBank/DDBJ databases">
        <title>Deep-cultivation of Planctomycetes and their phenomic and genomic characterization uncovers novel biology.</title>
        <authorList>
            <person name="Wiegand S."/>
            <person name="Jogler M."/>
            <person name="Boedeker C."/>
            <person name="Pinto D."/>
            <person name="Vollmers J."/>
            <person name="Rivas-Marin E."/>
            <person name="Kohn T."/>
            <person name="Peeters S.H."/>
            <person name="Heuer A."/>
            <person name="Rast P."/>
            <person name="Oberbeckmann S."/>
            <person name="Bunk B."/>
            <person name="Jeske O."/>
            <person name="Meyerdierks A."/>
            <person name="Storesund J.E."/>
            <person name="Kallscheuer N."/>
            <person name="Luecker S."/>
            <person name="Lage O.M."/>
            <person name="Pohl T."/>
            <person name="Merkel B.J."/>
            <person name="Hornburger P."/>
            <person name="Mueller R.-W."/>
            <person name="Bruemmer F."/>
            <person name="Labrenz M."/>
            <person name="Spormann A.M."/>
            <person name="Op den Camp H."/>
            <person name="Overmann J."/>
            <person name="Amann R."/>
            <person name="Jetten M.S.M."/>
            <person name="Mascher T."/>
            <person name="Medema M.H."/>
            <person name="Devos D.P."/>
            <person name="Kaster A.-K."/>
            <person name="Ovreas L."/>
            <person name="Rohde M."/>
            <person name="Galperin M.Y."/>
            <person name="Jogler C."/>
        </authorList>
    </citation>
    <scope>NUCLEOTIDE SEQUENCE [LARGE SCALE GENOMIC DNA]</scope>
    <source>
        <strain evidence="11 12">Mal48</strain>
    </source>
</reference>
<feature type="domain" description="Mur ligase C-terminal" evidence="9">
    <location>
        <begin position="307"/>
        <end position="422"/>
    </location>
</feature>
<dbReference type="Gene3D" id="3.40.50.720">
    <property type="entry name" value="NAD(P)-binding Rossmann-like Domain"/>
    <property type="match status" value="1"/>
</dbReference>
<protein>
    <recommendedName>
        <fullName evidence="7 8">UDP-N-acetylmuramoylalanine--D-glutamate ligase</fullName>
        <ecNumber evidence="7 8">6.3.2.9</ecNumber>
    </recommendedName>
    <alternativeName>
        <fullName evidence="7">D-glutamic acid-adding enzyme</fullName>
    </alternativeName>
    <alternativeName>
        <fullName evidence="7">UDP-N-acetylmuramoyl-L-alanyl-D-glutamate synthetase</fullName>
    </alternativeName>
</protein>
<dbReference type="HAMAP" id="MF_00639">
    <property type="entry name" value="MurD"/>
    <property type="match status" value="1"/>
</dbReference>
<dbReference type="UniPathway" id="UPA00219"/>
<dbReference type="InterPro" id="IPR005762">
    <property type="entry name" value="MurD"/>
</dbReference>
<dbReference type="InterPro" id="IPR013221">
    <property type="entry name" value="Mur_ligase_cen"/>
</dbReference>
<gene>
    <name evidence="7 11" type="primary">murD</name>
    <name evidence="11" type="ORF">Mal48_44940</name>
</gene>
<evidence type="ECO:0000313" key="12">
    <source>
        <dbReference type="Proteomes" id="UP000315724"/>
    </source>
</evidence>
<name>A0A517QUC6_9PLAN</name>
<keyword evidence="3 7" id="KW-0963">Cytoplasm</keyword>
<dbReference type="InterPro" id="IPR036615">
    <property type="entry name" value="Mur_ligase_C_dom_sf"/>
</dbReference>
<dbReference type="Gene3D" id="3.90.190.20">
    <property type="entry name" value="Mur ligase, C-terminal domain"/>
    <property type="match status" value="1"/>
</dbReference>
<keyword evidence="12" id="KW-1185">Reference proteome</keyword>
<keyword evidence="7 8" id="KW-0961">Cell wall biogenesis/degradation</keyword>
<evidence type="ECO:0000259" key="10">
    <source>
        <dbReference type="Pfam" id="PF08245"/>
    </source>
</evidence>
<evidence type="ECO:0000256" key="2">
    <source>
        <dbReference type="ARBA" id="ARBA00004752"/>
    </source>
</evidence>
<accession>A0A517QUC6</accession>
<comment type="catalytic activity">
    <reaction evidence="7 8">
        <text>UDP-N-acetyl-alpha-D-muramoyl-L-alanine + D-glutamate + ATP = UDP-N-acetyl-alpha-D-muramoyl-L-alanyl-D-glutamate + ADP + phosphate + H(+)</text>
        <dbReference type="Rhea" id="RHEA:16429"/>
        <dbReference type="ChEBI" id="CHEBI:15378"/>
        <dbReference type="ChEBI" id="CHEBI:29986"/>
        <dbReference type="ChEBI" id="CHEBI:30616"/>
        <dbReference type="ChEBI" id="CHEBI:43474"/>
        <dbReference type="ChEBI" id="CHEBI:83898"/>
        <dbReference type="ChEBI" id="CHEBI:83900"/>
        <dbReference type="ChEBI" id="CHEBI:456216"/>
        <dbReference type="EC" id="6.3.2.9"/>
    </reaction>
</comment>